<evidence type="ECO:0000256" key="5">
    <source>
        <dbReference type="ARBA" id="ARBA00023136"/>
    </source>
</evidence>
<dbReference type="RefSeq" id="WP_083344471.1">
    <property type="nucleotide sequence ID" value="NZ_LT629690.1"/>
</dbReference>
<feature type="transmembrane region" description="Helical" evidence="8">
    <location>
        <begin position="107"/>
        <end position="127"/>
    </location>
</feature>
<feature type="domain" description="Heme-copper oxidase subunit III family profile" evidence="9">
    <location>
        <begin position="64"/>
        <end position="259"/>
    </location>
</feature>
<evidence type="ECO:0000256" key="2">
    <source>
        <dbReference type="ARBA" id="ARBA00010581"/>
    </source>
</evidence>
<comment type="subcellular location">
    <subcellularLocation>
        <location evidence="6">Cell membrane</location>
        <topology evidence="6">Multi-pass membrane protein</topology>
    </subcellularLocation>
    <subcellularLocation>
        <location evidence="1">Membrane</location>
        <topology evidence="1">Multi-pass membrane protein</topology>
    </subcellularLocation>
</comment>
<dbReference type="InterPro" id="IPR013833">
    <property type="entry name" value="Cyt_c_oxidase_su3_a-hlx"/>
</dbReference>
<feature type="transmembrane region" description="Helical" evidence="8">
    <location>
        <begin position="195"/>
        <end position="219"/>
    </location>
</feature>
<evidence type="ECO:0000259" key="9">
    <source>
        <dbReference type="PROSITE" id="PS50253"/>
    </source>
</evidence>
<dbReference type="Pfam" id="PF00510">
    <property type="entry name" value="COX3"/>
    <property type="match status" value="1"/>
</dbReference>
<dbReference type="CDD" id="cd00386">
    <property type="entry name" value="Heme_Cu_Oxidase_III_like"/>
    <property type="match status" value="1"/>
</dbReference>
<feature type="transmembrane region" description="Helical" evidence="8">
    <location>
        <begin position="239"/>
        <end position="258"/>
    </location>
</feature>
<protein>
    <submittedName>
        <fullName evidence="10">Cytochrome c oxidase subunit 3</fullName>
    </submittedName>
</protein>
<dbReference type="AlphaFoldDB" id="A0A1G7I8I6"/>
<keyword evidence="3 6" id="KW-0812">Transmembrane</keyword>
<evidence type="ECO:0000313" key="11">
    <source>
        <dbReference type="Proteomes" id="UP000182427"/>
    </source>
</evidence>
<accession>A0A1G7I8I6</accession>
<sequence length="259" mass="29301">MPTILHPDEVVEKLPPRRPDEADIGGGRLPPIEPKHTGGGGDGDNWSNNPVGRRGPREKLQTYRFAVFSFLAGDLIFFMTLVSAFFVTKHAAHIDAYNHYVRTWIPIGIPSILWLNTAVLILSSVTIELARRCVFREIDVMEEWLGLGSPTRRKALPWLIATTLLGAAFVWGQIVAWRQLFAQHIRYSANPSSRFFYLITGIHGIHLILGIFMLVAAIVGLRSLKTIQSRQIMVDSTSWYWHAMGVLWIFLFALLIWGQ</sequence>
<evidence type="ECO:0000256" key="1">
    <source>
        <dbReference type="ARBA" id="ARBA00004141"/>
    </source>
</evidence>
<dbReference type="InterPro" id="IPR035973">
    <property type="entry name" value="Cyt_c_oxidase_su3-like_sf"/>
</dbReference>
<keyword evidence="4 8" id="KW-1133">Transmembrane helix</keyword>
<dbReference type="Proteomes" id="UP000182427">
    <property type="component" value="Chromosome I"/>
</dbReference>
<dbReference type="GO" id="GO:0005886">
    <property type="term" value="C:plasma membrane"/>
    <property type="evidence" value="ECO:0007669"/>
    <property type="project" value="UniProtKB-SubCell"/>
</dbReference>
<reference evidence="11" key="1">
    <citation type="submission" date="2016-10" db="EMBL/GenBank/DDBJ databases">
        <authorList>
            <person name="Varghese N."/>
            <person name="Submissions S."/>
        </authorList>
    </citation>
    <scope>NUCLEOTIDE SEQUENCE [LARGE SCALE GENOMIC DNA]</scope>
    <source>
        <strain evidence="11">GAS232</strain>
    </source>
</reference>
<dbReference type="InterPro" id="IPR000298">
    <property type="entry name" value="Cyt_c_oxidase-like_su3"/>
</dbReference>
<evidence type="ECO:0000256" key="4">
    <source>
        <dbReference type="ARBA" id="ARBA00022989"/>
    </source>
</evidence>
<dbReference type="Gene3D" id="1.20.120.80">
    <property type="entry name" value="Cytochrome c oxidase, subunit III, four-helix bundle"/>
    <property type="match status" value="1"/>
</dbReference>
<dbReference type="InterPro" id="IPR024791">
    <property type="entry name" value="Cyt_c/ubiquinol_Oxase_su3"/>
</dbReference>
<keyword evidence="5 8" id="KW-0472">Membrane</keyword>
<dbReference type="PANTHER" id="PTHR11403:SF10">
    <property type="entry name" value="CYTOCHROME C OXIDASE"/>
    <property type="match status" value="1"/>
</dbReference>
<dbReference type="EMBL" id="LT629690">
    <property type="protein sequence ID" value="SDF09020.1"/>
    <property type="molecule type" value="Genomic_DNA"/>
</dbReference>
<dbReference type="GO" id="GO:0004129">
    <property type="term" value="F:cytochrome-c oxidase activity"/>
    <property type="evidence" value="ECO:0007669"/>
    <property type="project" value="InterPro"/>
</dbReference>
<evidence type="ECO:0000256" key="6">
    <source>
        <dbReference type="RuleBase" id="RU003376"/>
    </source>
</evidence>
<dbReference type="PANTHER" id="PTHR11403">
    <property type="entry name" value="CYTOCHROME C OXIDASE SUBUNIT III"/>
    <property type="match status" value="1"/>
</dbReference>
<proteinExistence type="inferred from homology"/>
<dbReference type="SUPFAM" id="SSF81452">
    <property type="entry name" value="Cytochrome c oxidase subunit III-like"/>
    <property type="match status" value="1"/>
</dbReference>
<feature type="region of interest" description="Disordered" evidence="7">
    <location>
        <begin position="1"/>
        <end position="53"/>
    </location>
</feature>
<gene>
    <name evidence="10" type="ORF">SAMN05444167_1358</name>
</gene>
<evidence type="ECO:0000256" key="8">
    <source>
        <dbReference type="SAM" id="Phobius"/>
    </source>
</evidence>
<feature type="transmembrane region" description="Helical" evidence="8">
    <location>
        <begin position="63"/>
        <end position="87"/>
    </location>
</feature>
<evidence type="ECO:0000313" key="10">
    <source>
        <dbReference type="EMBL" id="SDF09020.1"/>
    </source>
</evidence>
<name>A0A1G7I8I6_9BACT</name>
<dbReference type="PROSITE" id="PS50253">
    <property type="entry name" value="COX3"/>
    <property type="match status" value="1"/>
</dbReference>
<evidence type="ECO:0000256" key="7">
    <source>
        <dbReference type="SAM" id="MobiDB-lite"/>
    </source>
</evidence>
<feature type="compositionally biased region" description="Basic and acidic residues" evidence="7">
    <location>
        <begin position="1"/>
        <end position="21"/>
    </location>
</feature>
<evidence type="ECO:0000256" key="3">
    <source>
        <dbReference type="ARBA" id="ARBA00022692"/>
    </source>
</evidence>
<comment type="similarity">
    <text evidence="2 6">Belongs to the cytochrome c oxidase subunit 3 family.</text>
</comment>
<feature type="transmembrane region" description="Helical" evidence="8">
    <location>
        <begin position="155"/>
        <end position="175"/>
    </location>
</feature>
<dbReference type="OrthoDB" id="112578at2"/>
<organism evidence="10 11">
    <name type="scientific">Terriglobus roseus</name>
    <dbReference type="NCBI Taxonomy" id="392734"/>
    <lineage>
        <taxon>Bacteria</taxon>
        <taxon>Pseudomonadati</taxon>
        <taxon>Acidobacteriota</taxon>
        <taxon>Terriglobia</taxon>
        <taxon>Terriglobales</taxon>
        <taxon>Acidobacteriaceae</taxon>
        <taxon>Terriglobus</taxon>
    </lineage>
</organism>
<keyword evidence="11" id="KW-1185">Reference proteome</keyword>
<dbReference type="GO" id="GO:0019646">
    <property type="term" value="P:aerobic electron transport chain"/>
    <property type="evidence" value="ECO:0007669"/>
    <property type="project" value="InterPro"/>
</dbReference>